<dbReference type="AlphaFoldDB" id="A0AA36ATX8"/>
<keyword evidence="2" id="KW-1185">Reference proteome</keyword>
<dbReference type="EMBL" id="OX597817">
    <property type="protein sequence ID" value="CAI9722238.1"/>
    <property type="molecule type" value="Genomic_DNA"/>
</dbReference>
<organism evidence="1 2">
    <name type="scientific">Octopus vulgaris</name>
    <name type="common">Common octopus</name>
    <dbReference type="NCBI Taxonomy" id="6645"/>
    <lineage>
        <taxon>Eukaryota</taxon>
        <taxon>Metazoa</taxon>
        <taxon>Spiralia</taxon>
        <taxon>Lophotrochozoa</taxon>
        <taxon>Mollusca</taxon>
        <taxon>Cephalopoda</taxon>
        <taxon>Coleoidea</taxon>
        <taxon>Octopodiformes</taxon>
        <taxon>Octopoda</taxon>
        <taxon>Incirrata</taxon>
        <taxon>Octopodidae</taxon>
        <taxon>Octopus</taxon>
    </lineage>
</organism>
<evidence type="ECO:0000313" key="2">
    <source>
        <dbReference type="Proteomes" id="UP001162480"/>
    </source>
</evidence>
<gene>
    <name evidence="1" type="ORF">OCTVUL_1B015560</name>
</gene>
<sequence>MENLPKIPSPNQIVPIRDLNILKEPRGIIKPLQWATLLTVMTSASGTKVSDFNFLHLKFPRMSSSSRGSHNAASFMS</sequence>
<reference evidence="1" key="1">
    <citation type="submission" date="2023-08" db="EMBL/GenBank/DDBJ databases">
        <authorList>
            <person name="Alioto T."/>
            <person name="Alioto T."/>
            <person name="Gomez Garrido J."/>
        </authorList>
    </citation>
    <scope>NUCLEOTIDE SEQUENCE</scope>
</reference>
<proteinExistence type="predicted"/>
<name>A0AA36ATX8_OCTVU</name>
<evidence type="ECO:0000313" key="1">
    <source>
        <dbReference type="EMBL" id="CAI9722238.1"/>
    </source>
</evidence>
<protein>
    <submittedName>
        <fullName evidence="1">Uncharacterized protein</fullName>
    </submittedName>
</protein>
<dbReference type="Proteomes" id="UP001162480">
    <property type="component" value="Chromosome 4"/>
</dbReference>
<accession>A0AA36ATX8</accession>